<gene>
    <name evidence="3" type="ORF">MANY_02850</name>
</gene>
<dbReference type="EMBL" id="AP022620">
    <property type="protein sequence ID" value="BBZ74948.1"/>
    <property type="molecule type" value="Genomic_DNA"/>
</dbReference>
<proteinExistence type="predicted"/>
<sequence length="379" mass="40840">MFVGAVSSTSHSRDQSKVTRAAANQATIMVMPAESESTRGIVATVAEIEAAADEATLRAAVKRAQQVVGAELARHMPTLALAAGWSEAMRSTVATAARLVATTAEGPQPRWTWFVSGSVGRGEAVPGSDVETLVALADDVDDEGKTHALTLAAEVHALLEACGLQLDDNGVLASRLRFCRRDASWADGIERWAAEPDLDRGVVMLGLLADAWSVTETERHERLRPHAIAAARRHPIALKSMVQDATFVRASIPSRLRIFATQVDRADLKAAVIDPIVKIARWGALSANSDALTTMERLNDAAAASVLETDDASSLRDCYVALSRIRWRLRTQPWLAGTPVDDVVSMAELAPQERATLRTVSREVSGIRRKLNFLSSIPQ</sequence>
<organism evidence="3 4">
    <name type="scientific">Mycolicibacterium anyangense</name>
    <dbReference type="NCBI Taxonomy" id="1431246"/>
    <lineage>
        <taxon>Bacteria</taxon>
        <taxon>Bacillati</taxon>
        <taxon>Actinomycetota</taxon>
        <taxon>Actinomycetes</taxon>
        <taxon>Mycobacteriales</taxon>
        <taxon>Mycobacteriaceae</taxon>
        <taxon>Mycolicibacterium</taxon>
    </lineage>
</organism>
<reference evidence="3 4" key="1">
    <citation type="journal article" date="2019" name="Emerg. Microbes Infect.">
        <title>Comprehensive subspecies identification of 175 nontuberculous mycobacteria species based on 7547 genomic profiles.</title>
        <authorList>
            <person name="Matsumoto Y."/>
            <person name="Kinjo T."/>
            <person name="Motooka D."/>
            <person name="Nabeya D."/>
            <person name="Jung N."/>
            <person name="Uechi K."/>
            <person name="Horii T."/>
            <person name="Iida T."/>
            <person name="Fujita J."/>
            <person name="Nakamura S."/>
        </authorList>
    </citation>
    <scope>NUCLEOTIDE SEQUENCE [LARGE SCALE GENOMIC DNA]</scope>
    <source>
        <strain evidence="3 4">JCM 30275</strain>
    </source>
</reference>
<accession>A0A6N4W326</accession>
<dbReference type="KEGG" id="many:MANY_02850"/>
<evidence type="ECO:0000313" key="3">
    <source>
        <dbReference type="EMBL" id="BBZ74948.1"/>
    </source>
</evidence>
<dbReference type="InterPro" id="IPR018821">
    <property type="entry name" value="DUF294_put_nucleoTrafse_sb-bd"/>
</dbReference>
<name>A0A6N4W326_9MYCO</name>
<evidence type="ECO:0000313" key="4">
    <source>
        <dbReference type="Proteomes" id="UP000467249"/>
    </source>
</evidence>
<dbReference type="Pfam" id="PF10335">
    <property type="entry name" value="DUF294_C"/>
    <property type="match status" value="1"/>
</dbReference>
<protein>
    <submittedName>
        <fullName evidence="3">Uncharacterized protein</fullName>
    </submittedName>
</protein>
<dbReference type="AlphaFoldDB" id="A0A6N4W326"/>
<dbReference type="Proteomes" id="UP000467249">
    <property type="component" value="Chromosome"/>
</dbReference>
<keyword evidence="4" id="KW-1185">Reference proteome</keyword>
<feature type="domain" description="Protein-PII uridylyltransferase N-terminal" evidence="1">
    <location>
        <begin position="63"/>
        <end position="197"/>
    </location>
</feature>
<feature type="domain" description="DUF294" evidence="2">
    <location>
        <begin position="237"/>
        <end position="372"/>
    </location>
</feature>
<evidence type="ECO:0000259" key="1">
    <source>
        <dbReference type="Pfam" id="PF03445"/>
    </source>
</evidence>
<dbReference type="GO" id="GO:0008773">
    <property type="term" value="F:[protein-PII] uridylyltransferase activity"/>
    <property type="evidence" value="ECO:0007669"/>
    <property type="project" value="InterPro"/>
</dbReference>
<dbReference type="InterPro" id="IPR005105">
    <property type="entry name" value="GlnD_Uridyltrans_N"/>
</dbReference>
<dbReference type="Pfam" id="PF03445">
    <property type="entry name" value="DUF294"/>
    <property type="match status" value="1"/>
</dbReference>
<evidence type="ECO:0000259" key="2">
    <source>
        <dbReference type="Pfam" id="PF10335"/>
    </source>
</evidence>